<dbReference type="Gene3D" id="3.40.50.300">
    <property type="entry name" value="P-loop containing nucleotide triphosphate hydrolases"/>
    <property type="match status" value="1"/>
</dbReference>
<evidence type="ECO:0000313" key="6">
    <source>
        <dbReference type="EMBL" id="SKB75771.1"/>
    </source>
</evidence>
<dbReference type="InterPro" id="IPR027417">
    <property type="entry name" value="P-loop_NTPase"/>
</dbReference>
<evidence type="ECO:0000256" key="2">
    <source>
        <dbReference type="ARBA" id="ARBA00022448"/>
    </source>
</evidence>
<dbReference type="GO" id="GO:0005524">
    <property type="term" value="F:ATP binding"/>
    <property type="evidence" value="ECO:0007669"/>
    <property type="project" value="UniProtKB-KW"/>
</dbReference>
<evidence type="ECO:0000259" key="5">
    <source>
        <dbReference type="PROSITE" id="PS50893"/>
    </source>
</evidence>
<gene>
    <name evidence="6" type="ORF">SAMN05660750_02131</name>
</gene>
<dbReference type="PROSITE" id="PS50893">
    <property type="entry name" value="ABC_TRANSPORTER_2"/>
    <property type="match status" value="1"/>
</dbReference>
<dbReference type="Gene3D" id="2.40.50.100">
    <property type="match status" value="1"/>
</dbReference>
<dbReference type="GO" id="GO:0043190">
    <property type="term" value="C:ATP-binding cassette (ABC) transporter complex"/>
    <property type="evidence" value="ECO:0007669"/>
    <property type="project" value="InterPro"/>
</dbReference>
<dbReference type="AlphaFoldDB" id="A0A1T5DVV0"/>
<keyword evidence="4 6" id="KW-0067">ATP-binding</keyword>
<feature type="domain" description="ABC transporter" evidence="5">
    <location>
        <begin position="10"/>
        <end position="240"/>
    </location>
</feature>
<dbReference type="PROSITE" id="PS00211">
    <property type="entry name" value="ABC_TRANSPORTER_1"/>
    <property type="match status" value="1"/>
</dbReference>
<sequence>MNISALGKAVSIQSLGKSYGSTRALDGVSLNIAAGEFCTLLGASGSGKTTLLKTIAGFETYETGQILVDGVDVGPMPVSKRNIGMVFQNYALFPHMSVRRNVAFGLEMRRLAAKEIENRVDEVLALVDLTAYAERLPRQLSGGQQQRVALARALVIRPDILLMDEPLGALDKNLRQSIQLELKRLHAAVGATVVYVTHDQEEALFLSDRIALMDKGRIVQASTPRGLYEKPANRFVASFLGECNFIPSDGQEIAIRPEKLRVGRDLPGCDKKLEGHVTAVNFIGRGFRVMLDHRGAELAAEVDASDEIAALRVGTPVAFGFRSTDAMDIASI</sequence>
<dbReference type="SMART" id="SM00382">
    <property type="entry name" value="AAA"/>
    <property type="match status" value="1"/>
</dbReference>
<accession>A0A1T5DVV0</accession>
<dbReference type="RefSeq" id="WP_079591452.1">
    <property type="nucleotide sequence ID" value="NZ_FUYX01000005.1"/>
</dbReference>
<dbReference type="InterPro" id="IPR050093">
    <property type="entry name" value="ABC_SmlMolc_Importer"/>
</dbReference>
<comment type="similarity">
    <text evidence="1">Belongs to the ABC transporter superfamily.</text>
</comment>
<dbReference type="InterPro" id="IPR003593">
    <property type="entry name" value="AAA+_ATPase"/>
</dbReference>
<reference evidence="6 7" key="1">
    <citation type="submission" date="2017-02" db="EMBL/GenBank/DDBJ databases">
        <authorList>
            <person name="Peterson S.W."/>
        </authorList>
    </citation>
    <scope>NUCLEOTIDE SEQUENCE [LARGE SCALE GENOMIC DNA]</scope>
    <source>
        <strain evidence="6 7">DSM 9653</strain>
    </source>
</reference>
<dbReference type="SUPFAM" id="SSF50331">
    <property type="entry name" value="MOP-like"/>
    <property type="match status" value="1"/>
</dbReference>
<keyword evidence="2" id="KW-0813">Transport</keyword>
<dbReference type="GO" id="GO:0022857">
    <property type="term" value="F:transmembrane transporter activity"/>
    <property type="evidence" value="ECO:0007669"/>
    <property type="project" value="InterPro"/>
</dbReference>
<protein>
    <submittedName>
        <fullName evidence="6">Putative spermidine/putrescine transport system ATP-binding protein</fullName>
    </submittedName>
</protein>
<evidence type="ECO:0000256" key="4">
    <source>
        <dbReference type="ARBA" id="ARBA00022840"/>
    </source>
</evidence>
<organism evidence="6 7">
    <name type="scientific">Bosea thiooxidans</name>
    <dbReference type="NCBI Taxonomy" id="53254"/>
    <lineage>
        <taxon>Bacteria</taxon>
        <taxon>Pseudomonadati</taxon>
        <taxon>Pseudomonadota</taxon>
        <taxon>Alphaproteobacteria</taxon>
        <taxon>Hyphomicrobiales</taxon>
        <taxon>Boseaceae</taxon>
        <taxon>Bosea</taxon>
    </lineage>
</organism>
<dbReference type="PANTHER" id="PTHR42781:SF4">
    <property type="entry name" value="SPERMIDINE_PUTRESCINE IMPORT ATP-BINDING PROTEIN POTA"/>
    <property type="match status" value="1"/>
</dbReference>
<dbReference type="Proteomes" id="UP000190130">
    <property type="component" value="Unassembled WGS sequence"/>
</dbReference>
<dbReference type="EMBL" id="FUYX01000005">
    <property type="protein sequence ID" value="SKB75771.1"/>
    <property type="molecule type" value="Genomic_DNA"/>
</dbReference>
<dbReference type="Pfam" id="PF08402">
    <property type="entry name" value="TOBE_2"/>
    <property type="match status" value="1"/>
</dbReference>
<proteinExistence type="inferred from homology"/>
<dbReference type="FunFam" id="3.40.50.300:FF:000133">
    <property type="entry name" value="Spermidine/putrescine import ATP-binding protein PotA"/>
    <property type="match status" value="1"/>
</dbReference>
<evidence type="ECO:0000256" key="3">
    <source>
        <dbReference type="ARBA" id="ARBA00022741"/>
    </source>
</evidence>
<dbReference type="OrthoDB" id="9802264at2"/>
<evidence type="ECO:0000313" key="7">
    <source>
        <dbReference type="Proteomes" id="UP000190130"/>
    </source>
</evidence>
<dbReference type="SUPFAM" id="SSF52540">
    <property type="entry name" value="P-loop containing nucleoside triphosphate hydrolases"/>
    <property type="match status" value="1"/>
</dbReference>
<dbReference type="Pfam" id="PF00005">
    <property type="entry name" value="ABC_tran"/>
    <property type="match status" value="1"/>
</dbReference>
<name>A0A1T5DVV0_9HYPH</name>
<dbReference type="InterPro" id="IPR017871">
    <property type="entry name" value="ABC_transporter-like_CS"/>
</dbReference>
<dbReference type="InterPro" id="IPR008995">
    <property type="entry name" value="Mo/tungstate-bd_C_term_dom"/>
</dbReference>
<keyword evidence="3" id="KW-0547">Nucleotide-binding</keyword>
<dbReference type="InterPro" id="IPR003439">
    <property type="entry name" value="ABC_transporter-like_ATP-bd"/>
</dbReference>
<dbReference type="PANTHER" id="PTHR42781">
    <property type="entry name" value="SPERMIDINE/PUTRESCINE IMPORT ATP-BINDING PROTEIN POTA"/>
    <property type="match status" value="1"/>
</dbReference>
<dbReference type="InterPro" id="IPR013611">
    <property type="entry name" value="Transp-assoc_OB_typ2"/>
</dbReference>
<dbReference type="GO" id="GO:0015847">
    <property type="term" value="P:putrescine transport"/>
    <property type="evidence" value="ECO:0007669"/>
    <property type="project" value="UniProtKB-ARBA"/>
</dbReference>
<evidence type="ECO:0000256" key="1">
    <source>
        <dbReference type="ARBA" id="ARBA00005417"/>
    </source>
</evidence>
<dbReference type="GO" id="GO:0016887">
    <property type="term" value="F:ATP hydrolysis activity"/>
    <property type="evidence" value="ECO:0007669"/>
    <property type="project" value="InterPro"/>
</dbReference>